<feature type="compositionally biased region" description="Low complexity" evidence="11">
    <location>
        <begin position="8"/>
        <end position="19"/>
    </location>
</feature>
<dbReference type="SMART" id="SM00382">
    <property type="entry name" value="AAA"/>
    <property type="match status" value="2"/>
</dbReference>
<dbReference type="PANTHER" id="PTHR43790:SF9">
    <property type="entry name" value="GALACTOFURANOSE TRANSPORTER ATP-BINDING PROTEIN YTFR"/>
    <property type="match status" value="1"/>
</dbReference>
<dbReference type="PROSITE" id="PS00211">
    <property type="entry name" value="ABC_TRANSPORTER_1"/>
    <property type="match status" value="1"/>
</dbReference>
<keyword evidence="14" id="KW-1185">Reference proteome</keyword>
<keyword evidence="6" id="KW-0677">Repeat</keyword>
<dbReference type="Proteomes" id="UP001320898">
    <property type="component" value="Unassembled WGS sequence"/>
</dbReference>
<dbReference type="InterPro" id="IPR003439">
    <property type="entry name" value="ABC_transporter-like_ATP-bd"/>
</dbReference>
<name>A0AAW5QWP7_9HYPH</name>
<dbReference type="SUPFAM" id="SSF52540">
    <property type="entry name" value="P-loop containing nucleoside triphosphate hydrolases"/>
    <property type="match status" value="2"/>
</dbReference>
<evidence type="ECO:0000256" key="1">
    <source>
        <dbReference type="ARBA" id="ARBA00004202"/>
    </source>
</evidence>
<evidence type="ECO:0000256" key="2">
    <source>
        <dbReference type="ARBA" id="ARBA00005417"/>
    </source>
</evidence>
<dbReference type="PANTHER" id="PTHR43790">
    <property type="entry name" value="CARBOHYDRATE TRANSPORT ATP-BINDING PROTEIN MG119-RELATED"/>
    <property type="match status" value="1"/>
</dbReference>
<evidence type="ECO:0000256" key="6">
    <source>
        <dbReference type="ARBA" id="ARBA00022737"/>
    </source>
</evidence>
<keyword evidence="8 13" id="KW-0067">ATP-binding</keyword>
<feature type="domain" description="ABC transporter" evidence="12">
    <location>
        <begin position="275"/>
        <end position="524"/>
    </location>
</feature>
<evidence type="ECO:0000256" key="7">
    <source>
        <dbReference type="ARBA" id="ARBA00022741"/>
    </source>
</evidence>
<keyword evidence="10" id="KW-0472">Membrane</keyword>
<comment type="caution">
    <text evidence="13">The sequence shown here is derived from an EMBL/GenBank/DDBJ whole genome shotgun (WGS) entry which is preliminary data.</text>
</comment>
<comment type="subcellular location">
    <subcellularLocation>
        <location evidence="1">Cell membrane</location>
        <topology evidence="1">Peripheral membrane protein</topology>
    </subcellularLocation>
</comment>
<evidence type="ECO:0000256" key="8">
    <source>
        <dbReference type="ARBA" id="ARBA00022840"/>
    </source>
</evidence>
<dbReference type="AlphaFoldDB" id="A0AAW5QWP7"/>
<evidence type="ECO:0000313" key="14">
    <source>
        <dbReference type="Proteomes" id="UP001320898"/>
    </source>
</evidence>
<dbReference type="InterPro" id="IPR017871">
    <property type="entry name" value="ABC_transporter-like_CS"/>
</dbReference>
<dbReference type="FunFam" id="3.40.50.300:FF:000127">
    <property type="entry name" value="Ribose import ATP-binding protein RbsA"/>
    <property type="match status" value="1"/>
</dbReference>
<dbReference type="InterPro" id="IPR003593">
    <property type="entry name" value="AAA+_ATPase"/>
</dbReference>
<dbReference type="Gene3D" id="3.40.50.300">
    <property type="entry name" value="P-loop containing nucleotide triphosphate hydrolases"/>
    <property type="match status" value="2"/>
</dbReference>
<keyword evidence="3" id="KW-0813">Transport</keyword>
<accession>A0AAW5QWP7</accession>
<dbReference type="InterPro" id="IPR050107">
    <property type="entry name" value="ABC_carbohydrate_import_ATPase"/>
</dbReference>
<feature type="domain" description="ABC transporter" evidence="12">
    <location>
        <begin position="32"/>
        <end position="267"/>
    </location>
</feature>
<evidence type="ECO:0000256" key="11">
    <source>
        <dbReference type="SAM" id="MobiDB-lite"/>
    </source>
</evidence>
<evidence type="ECO:0000256" key="10">
    <source>
        <dbReference type="ARBA" id="ARBA00023136"/>
    </source>
</evidence>
<keyword evidence="4" id="KW-1003">Cell membrane</keyword>
<dbReference type="CDD" id="cd03215">
    <property type="entry name" value="ABC_Carb_Monos_II"/>
    <property type="match status" value="1"/>
</dbReference>
<dbReference type="GO" id="GO:0016887">
    <property type="term" value="F:ATP hydrolysis activity"/>
    <property type="evidence" value="ECO:0007669"/>
    <property type="project" value="InterPro"/>
</dbReference>
<dbReference type="PROSITE" id="PS50893">
    <property type="entry name" value="ABC_TRANSPORTER_2"/>
    <property type="match status" value="2"/>
</dbReference>
<gene>
    <name evidence="13" type="ORF">MUB46_05560</name>
</gene>
<keyword evidence="7" id="KW-0547">Nucleotide-binding</keyword>
<evidence type="ECO:0000256" key="5">
    <source>
        <dbReference type="ARBA" id="ARBA00022597"/>
    </source>
</evidence>
<dbReference type="EMBL" id="JALIDZ010000002">
    <property type="protein sequence ID" value="MCT8971324.1"/>
    <property type="molecule type" value="Genomic_DNA"/>
</dbReference>
<comment type="similarity">
    <text evidence="2">Belongs to the ABC transporter superfamily.</text>
</comment>
<dbReference type="Pfam" id="PF00005">
    <property type="entry name" value="ABC_tran"/>
    <property type="match status" value="2"/>
</dbReference>
<keyword evidence="9" id="KW-1278">Translocase</keyword>
<reference evidence="13 14" key="1">
    <citation type="submission" date="2022-04" db="EMBL/GenBank/DDBJ databases">
        <authorList>
            <person name="Ye Y.-Q."/>
            <person name="Du Z.-J."/>
        </authorList>
    </citation>
    <scope>NUCLEOTIDE SEQUENCE [LARGE SCALE GENOMIC DNA]</scope>
    <source>
        <strain evidence="13 14">A6E488</strain>
    </source>
</reference>
<evidence type="ECO:0000256" key="9">
    <source>
        <dbReference type="ARBA" id="ARBA00022967"/>
    </source>
</evidence>
<sequence length="526" mass="58087">MNTEDQRGGPAFGAASSPGNDRGPAFGAAPLLETRGISKQYPGVLALDRVDFDLKPGEVHILFGENGAGKSTLISILAGVQRPTQGEVRFRGEKIEHESVHQARELGISAVFQEFSLVPQMTVEENLFLGAEITRGGVLDKVALHRRAQEIIDRLGFPLRPGDRVQHLTRAEQQMVEIAKAFRSDLSVLILDEPTASLTDRETEQLFALIDQIKAEGVGVVYITHRMQEIRRIGDRITVLRDGRYVATLDAKTAGDEELVRLMTGRVISELFPSIRFEPGEERLRIDRLTTPKKTVVDASLTVRSGEIVGLAGLVGSGKSEIMRAAFGVDPVATGKVTLKGEDISGLSTRERMNRGLFYIPPDRREEGLIMMRSCRENMSLPSLDRAPFAKGGLLDRVGEARRAGELADRMNLQPRRIERAVDHFSGGNQQKVLLAKCLTRPVDVYVFDEPTVGVDVGTRAAIYAFIRDLCEAGAAVVLISSDLPEILHLTNRVYVFYRGRVMAEVHGEDITEENLLKHFFEREAA</sequence>
<proteinExistence type="inferred from homology"/>
<dbReference type="CDD" id="cd03216">
    <property type="entry name" value="ABC_Carb_Monos_I"/>
    <property type="match status" value="1"/>
</dbReference>
<dbReference type="InterPro" id="IPR027417">
    <property type="entry name" value="P-loop_NTPase"/>
</dbReference>
<evidence type="ECO:0000256" key="4">
    <source>
        <dbReference type="ARBA" id="ARBA00022475"/>
    </source>
</evidence>
<organism evidence="13 14">
    <name type="scientific">Microbaculum marinisediminis</name>
    <dbReference type="NCBI Taxonomy" id="2931392"/>
    <lineage>
        <taxon>Bacteria</taxon>
        <taxon>Pseudomonadati</taxon>
        <taxon>Pseudomonadota</taxon>
        <taxon>Alphaproteobacteria</taxon>
        <taxon>Hyphomicrobiales</taxon>
        <taxon>Tepidamorphaceae</taxon>
        <taxon>Microbaculum</taxon>
    </lineage>
</organism>
<protein>
    <submittedName>
        <fullName evidence="13">Sugar ABC transporter ATP-binding protein</fullName>
    </submittedName>
</protein>
<keyword evidence="5" id="KW-0762">Sugar transport</keyword>
<dbReference type="GO" id="GO:0005886">
    <property type="term" value="C:plasma membrane"/>
    <property type="evidence" value="ECO:0007669"/>
    <property type="project" value="UniProtKB-SubCell"/>
</dbReference>
<feature type="region of interest" description="Disordered" evidence="11">
    <location>
        <begin position="1"/>
        <end position="28"/>
    </location>
</feature>
<evidence type="ECO:0000313" key="13">
    <source>
        <dbReference type="EMBL" id="MCT8971324.1"/>
    </source>
</evidence>
<dbReference type="GO" id="GO:0005524">
    <property type="term" value="F:ATP binding"/>
    <property type="evidence" value="ECO:0007669"/>
    <property type="project" value="UniProtKB-KW"/>
</dbReference>
<evidence type="ECO:0000259" key="12">
    <source>
        <dbReference type="PROSITE" id="PS50893"/>
    </source>
</evidence>
<dbReference type="RefSeq" id="WP_261614889.1">
    <property type="nucleotide sequence ID" value="NZ_JALIDZ010000002.1"/>
</dbReference>
<evidence type="ECO:0000256" key="3">
    <source>
        <dbReference type="ARBA" id="ARBA00022448"/>
    </source>
</evidence>